<feature type="domain" description="PHD-type" evidence="10">
    <location>
        <begin position="72"/>
        <end position="191"/>
    </location>
</feature>
<dbReference type="GO" id="GO:0045944">
    <property type="term" value="P:positive regulation of transcription by RNA polymerase II"/>
    <property type="evidence" value="ECO:0007669"/>
    <property type="project" value="TreeGrafter"/>
</dbReference>
<dbReference type="InterPro" id="IPR013083">
    <property type="entry name" value="Znf_RING/FYVE/PHD"/>
</dbReference>
<dbReference type="Gene3D" id="3.30.40.10">
    <property type="entry name" value="Zinc/RING finger domain, C3HC4 (zinc finger)"/>
    <property type="match status" value="1"/>
</dbReference>
<keyword evidence="5" id="KW-0863">Zinc-finger</keyword>
<evidence type="ECO:0000313" key="12">
    <source>
        <dbReference type="Proteomes" id="UP001206925"/>
    </source>
</evidence>
<dbReference type="CDD" id="cd15571">
    <property type="entry name" value="ePHD"/>
    <property type="match status" value="1"/>
</dbReference>
<feature type="region of interest" description="Disordered" evidence="9">
    <location>
        <begin position="1"/>
        <end position="67"/>
    </location>
</feature>
<reference evidence="11" key="1">
    <citation type="submission" date="2022-06" db="EMBL/GenBank/DDBJ databases">
        <title>Uncovering the hologenomic basis of an extraordinary plant invasion.</title>
        <authorList>
            <person name="Bieker V.C."/>
            <person name="Martin M.D."/>
            <person name="Gilbert T."/>
            <person name="Hodgins K."/>
            <person name="Battlay P."/>
            <person name="Petersen B."/>
            <person name="Wilson J."/>
        </authorList>
    </citation>
    <scope>NUCLEOTIDE SEQUENCE</scope>
    <source>
        <strain evidence="11">AA19_3_7</strain>
        <tissue evidence="11">Leaf</tissue>
    </source>
</reference>
<evidence type="ECO:0000256" key="4">
    <source>
        <dbReference type="ARBA" id="ARBA00022763"/>
    </source>
</evidence>
<feature type="compositionally biased region" description="Basic and acidic residues" evidence="9">
    <location>
        <begin position="20"/>
        <end position="56"/>
    </location>
</feature>
<keyword evidence="12" id="KW-1185">Reference proteome</keyword>
<keyword evidence="6" id="KW-0862">Zinc</keyword>
<organism evidence="11 12">
    <name type="scientific">Ambrosia artemisiifolia</name>
    <name type="common">Common ragweed</name>
    <dbReference type="NCBI Taxonomy" id="4212"/>
    <lineage>
        <taxon>Eukaryota</taxon>
        <taxon>Viridiplantae</taxon>
        <taxon>Streptophyta</taxon>
        <taxon>Embryophyta</taxon>
        <taxon>Tracheophyta</taxon>
        <taxon>Spermatophyta</taxon>
        <taxon>Magnoliopsida</taxon>
        <taxon>eudicotyledons</taxon>
        <taxon>Gunneridae</taxon>
        <taxon>Pentapetalae</taxon>
        <taxon>asterids</taxon>
        <taxon>campanulids</taxon>
        <taxon>Asterales</taxon>
        <taxon>Asteraceae</taxon>
        <taxon>Asteroideae</taxon>
        <taxon>Heliantheae alliance</taxon>
        <taxon>Heliantheae</taxon>
        <taxon>Ambrosia</taxon>
    </lineage>
</organism>
<evidence type="ECO:0000256" key="5">
    <source>
        <dbReference type="ARBA" id="ARBA00022771"/>
    </source>
</evidence>
<evidence type="ECO:0000256" key="8">
    <source>
        <dbReference type="ARBA" id="ARBA00023242"/>
    </source>
</evidence>
<dbReference type="GO" id="GO:0005634">
    <property type="term" value="C:nucleus"/>
    <property type="evidence" value="ECO:0007669"/>
    <property type="project" value="UniProtKB-SubCell"/>
</dbReference>
<comment type="caution">
    <text evidence="11">The sequence shown here is derived from an EMBL/GenBank/DDBJ whole genome shotgun (WGS) entry which is preliminary data.</text>
</comment>
<proteinExistence type="predicted"/>
<keyword evidence="8" id="KW-0539">Nucleus</keyword>
<dbReference type="InterPro" id="IPR031099">
    <property type="entry name" value="BRCA1-associated"/>
</dbReference>
<sequence>MGQPLQDDVNVNSVRSSPKRHGDFGAKCKSVEGKRRKKAIDGRNDANVEIRDRPWTDDLAPTDGQSSVVSDRSPCVFCHSSGQSEGSGLFLAYAQGKEVTGNADKFSNVIHVHAKCLNWTPRIYFEEDTVVNLDSEIARANRLKCSSCGKKGASLGCWMKSCQRTYHVPCAYDIPECRWDDAFLLLCPKHASRKFPGEQKAKSGKQGTEKRYYL</sequence>
<keyword evidence="4" id="KW-0227">DNA damage</keyword>
<keyword evidence="7" id="KW-0234">DNA repair</keyword>
<evidence type="ECO:0000256" key="6">
    <source>
        <dbReference type="ARBA" id="ARBA00022833"/>
    </source>
</evidence>
<dbReference type="GO" id="GO:0000724">
    <property type="term" value="P:double-strand break repair via homologous recombination"/>
    <property type="evidence" value="ECO:0007669"/>
    <property type="project" value="TreeGrafter"/>
</dbReference>
<accession>A0AAD5CGW0</accession>
<feature type="region of interest" description="Disordered" evidence="9">
    <location>
        <begin position="195"/>
        <end position="214"/>
    </location>
</feature>
<name>A0AAD5CGW0_AMBAR</name>
<evidence type="ECO:0000256" key="1">
    <source>
        <dbReference type="ARBA" id="ARBA00004123"/>
    </source>
</evidence>
<evidence type="ECO:0000256" key="7">
    <source>
        <dbReference type="ARBA" id="ARBA00023204"/>
    </source>
</evidence>
<dbReference type="PROSITE" id="PS51805">
    <property type="entry name" value="EPHD"/>
    <property type="match status" value="1"/>
</dbReference>
<dbReference type="EMBL" id="JAMZMK010008207">
    <property type="protein sequence ID" value="KAI7741382.1"/>
    <property type="molecule type" value="Genomic_DNA"/>
</dbReference>
<dbReference type="InterPro" id="IPR034732">
    <property type="entry name" value="EPHD"/>
</dbReference>
<evidence type="ECO:0000259" key="10">
    <source>
        <dbReference type="PROSITE" id="PS51805"/>
    </source>
</evidence>
<comment type="subcellular location">
    <subcellularLocation>
        <location evidence="1">Nucleus</location>
    </subcellularLocation>
</comment>
<dbReference type="Proteomes" id="UP001206925">
    <property type="component" value="Unassembled WGS sequence"/>
</dbReference>
<evidence type="ECO:0000256" key="3">
    <source>
        <dbReference type="ARBA" id="ARBA00022737"/>
    </source>
</evidence>
<evidence type="ECO:0000313" key="11">
    <source>
        <dbReference type="EMBL" id="KAI7741382.1"/>
    </source>
</evidence>
<evidence type="ECO:0000256" key="9">
    <source>
        <dbReference type="SAM" id="MobiDB-lite"/>
    </source>
</evidence>
<protein>
    <recommendedName>
        <fullName evidence="10">PHD-type domain-containing protein</fullName>
    </recommendedName>
</protein>
<dbReference type="AlphaFoldDB" id="A0AAD5CGW0"/>
<dbReference type="Pfam" id="PF13771">
    <property type="entry name" value="zf-HC5HC2H"/>
    <property type="match status" value="1"/>
</dbReference>
<dbReference type="PANTHER" id="PTHR13763">
    <property type="entry name" value="BREAST CANCER TYPE 1 SUSCEPTIBILITY PROTEIN BRCA1"/>
    <property type="match status" value="1"/>
</dbReference>
<keyword evidence="2" id="KW-0479">Metal-binding</keyword>
<gene>
    <name evidence="11" type="ORF">M8C21_000842</name>
</gene>
<dbReference type="GO" id="GO:0008270">
    <property type="term" value="F:zinc ion binding"/>
    <property type="evidence" value="ECO:0007669"/>
    <property type="project" value="UniProtKB-KW"/>
</dbReference>
<evidence type="ECO:0000256" key="2">
    <source>
        <dbReference type="ARBA" id="ARBA00022723"/>
    </source>
</evidence>
<dbReference type="GO" id="GO:0004842">
    <property type="term" value="F:ubiquitin-protein transferase activity"/>
    <property type="evidence" value="ECO:0007669"/>
    <property type="project" value="TreeGrafter"/>
</dbReference>
<dbReference type="PANTHER" id="PTHR13763:SF9">
    <property type="entry name" value="BRCA1-ASSOCIATED RING DOMAIN PROTEIN 1"/>
    <property type="match status" value="1"/>
</dbReference>
<keyword evidence="3" id="KW-0677">Repeat</keyword>